<reference evidence="2 3" key="1">
    <citation type="journal article" date="2016" name="Mol. Biol. Evol.">
        <title>Comparative Genomics of Early-Diverging Mushroom-Forming Fungi Provides Insights into the Origins of Lignocellulose Decay Capabilities.</title>
        <authorList>
            <person name="Nagy L.G."/>
            <person name="Riley R."/>
            <person name="Tritt A."/>
            <person name="Adam C."/>
            <person name="Daum C."/>
            <person name="Floudas D."/>
            <person name="Sun H."/>
            <person name="Yadav J.S."/>
            <person name="Pangilinan J."/>
            <person name="Larsson K.H."/>
            <person name="Matsuura K."/>
            <person name="Barry K."/>
            <person name="Labutti K."/>
            <person name="Kuo R."/>
            <person name="Ohm R.A."/>
            <person name="Bhattacharya S.S."/>
            <person name="Shirouzu T."/>
            <person name="Yoshinaga Y."/>
            <person name="Martin F.M."/>
            <person name="Grigoriev I.V."/>
            <person name="Hibbett D.S."/>
        </authorList>
    </citation>
    <scope>NUCLEOTIDE SEQUENCE [LARGE SCALE GENOMIC DNA]</scope>
    <source>
        <strain evidence="2 3">L-15889</strain>
    </source>
</reference>
<dbReference type="Pfam" id="PF22998">
    <property type="entry name" value="GNAT_LYC1-like"/>
    <property type="match status" value="1"/>
</dbReference>
<sequence>MASLPLSDLSLFPATPDQVLESRRRHAPTWHKALSVEEYLLRDEIMDKYEHARDKKLTTWVLAPRVDPTTLNFMCSCEIFRRTAAMASPSDQSTAKQVIACGIASVFTPAEKRKKGYGHHMMRLLHWVLAPRSALPDFPEAWGSPPDVPAALGLQSAQFSVLYSDIGKNFYRYSGPTADQGNGWLENGSIETSLHADKAFADTTSSDPTTAPHIWLSEHDVKHVWSLDTPLMRADLAKEAASTGRTAFSFLPNIGVGASVIHRSMSFASDKTPVLPLDMWGVLLLPNSVIGVDEVFADPSRQVTYATWTLDSLNEAQRVLVTTRVRASQGTLPALLEVLVKFARKENIQKIEIWGLPETLRITAGEFGWETSNRTDHLSAFKWYGKESEDEVTWLFNEK</sequence>
<evidence type="ECO:0000313" key="2">
    <source>
        <dbReference type="EMBL" id="KZT70495.1"/>
    </source>
</evidence>
<dbReference type="InterPro" id="IPR053013">
    <property type="entry name" value="LAT"/>
</dbReference>
<organism evidence="2 3">
    <name type="scientific">Daedalea quercina L-15889</name>
    <dbReference type="NCBI Taxonomy" id="1314783"/>
    <lineage>
        <taxon>Eukaryota</taxon>
        <taxon>Fungi</taxon>
        <taxon>Dikarya</taxon>
        <taxon>Basidiomycota</taxon>
        <taxon>Agaricomycotina</taxon>
        <taxon>Agaricomycetes</taxon>
        <taxon>Polyporales</taxon>
        <taxon>Fomitopsis</taxon>
    </lineage>
</organism>
<evidence type="ECO:0000313" key="3">
    <source>
        <dbReference type="Proteomes" id="UP000076727"/>
    </source>
</evidence>
<dbReference type="PANTHER" id="PTHR34815:SF2">
    <property type="entry name" value="N-ACETYLTRANSFERASE DOMAIN-CONTAINING PROTEIN"/>
    <property type="match status" value="1"/>
</dbReference>
<gene>
    <name evidence="2" type="ORF">DAEQUDRAFT_737428</name>
</gene>
<dbReference type="EMBL" id="KV429051">
    <property type="protein sequence ID" value="KZT70495.1"/>
    <property type="molecule type" value="Genomic_DNA"/>
</dbReference>
<protein>
    <recommendedName>
        <fullName evidence="1">LYC1 C-terminal domain-containing protein</fullName>
    </recommendedName>
</protein>
<name>A0A165RA21_9APHY</name>
<dbReference type="PANTHER" id="PTHR34815">
    <property type="entry name" value="LYSINE ACETYLTRANSFERASE"/>
    <property type="match status" value="1"/>
</dbReference>
<proteinExistence type="predicted"/>
<accession>A0A165RA21</accession>
<dbReference type="AlphaFoldDB" id="A0A165RA21"/>
<dbReference type="STRING" id="1314783.A0A165RA21"/>
<dbReference type="Proteomes" id="UP000076727">
    <property type="component" value="Unassembled WGS sequence"/>
</dbReference>
<evidence type="ECO:0000259" key="1">
    <source>
        <dbReference type="Pfam" id="PF22998"/>
    </source>
</evidence>
<dbReference type="InterPro" id="IPR055100">
    <property type="entry name" value="GNAT_LYC1-like"/>
</dbReference>
<dbReference type="OrthoDB" id="2020070at2759"/>
<feature type="domain" description="LYC1 C-terminal" evidence="1">
    <location>
        <begin position="203"/>
        <end position="399"/>
    </location>
</feature>
<keyword evidence="3" id="KW-1185">Reference proteome</keyword>